<dbReference type="PANTHER" id="PTHR11058">
    <property type="entry name" value="NADH-UBIQUINONE OXIDOREDUCTASE CHAIN 3"/>
    <property type="match status" value="1"/>
</dbReference>
<dbReference type="GO" id="GO:0031966">
    <property type="term" value="C:mitochondrial membrane"/>
    <property type="evidence" value="ECO:0007669"/>
    <property type="project" value="UniProtKB-SubCell"/>
</dbReference>
<keyword evidence="9 10" id="KW-0496">Mitochondrion</keyword>
<evidence type="ECO:0000256" key="4">
    <source>
        <dbReference type="ARBA" id="ARBA00022448"/>
    </source>
</evidence>
<comment type="function">
    <text evidence="9">Core subunit of the mitochondrial membrane respiratory chain NADH dehydrogenase (Complex I) which catalyzes electron transfer from NADH through the respiratory chain, using ubiquinone as an electron acceptor. Essential for the catalytic activity of complex I.</text>
</comment>
<protein>
    <recommendedName>
        <fullName evidence="3 9">NADH-ubiquinone oxidoreductase chain 3</fullName>
        <ecNumber evidence="9">7.1.1.2</ecNumber>
    </recommendedName>
</protein>
<feature type="transmembrane region" description="Helical" evidence="9">
    <location>
        <begin position="82"/>
        <end position="100"/>
    </location>
</feature>
<name>A0A1U9XPD8_9BIVA</name>
<evidence type="ECO:0000256" key="9">
    <source>
        <dbReference type="RuleBase" id="RU003640"/>
    </source>
</evidence>
<dbReference type="Gene3D" id="1.20.58.1610">
    <property type="entry name" value="NADH:ubiquinone/plastoquinone oxidoreductase, chain 3"/>
    <property type="match status" value="1"/>
</dbReference>
<organism evidence="10">
    <name type="scientific">Bryopa lata</name>
    <dbReference type="NCBI Taxonomy" id="1969317"/>
    <lineage>
        <taxon>Eukaryota</taxon>
        <taxon>Metazoa</taxon>
        <taxon>Spiralia</taxon>
        <taxon>Lophotrochozoa</taxon>
        <taxon>Mollusca</taxon>
        <taxon>Bivalvia</taxon>
        <taxon>Autobranchia</taxon>
        <taxon>Heteroconchia</taxon>
        <taxon>Euheterodonta</taxon>
        <taxon>Anomalodesmata</taxon>
        <taxon>Clavagelloidea</taxon>
        <taxon>Clavagellidae</taxon>
        <taxon>Bryopa</taxon>
    </lineage>
</organism>
<keyword evidence="9" id="KW-1278">Translocase</keyword>
<geneLocation type="mitochondrion" evidence="10"/>
<proteinExistence type="inferred from homology"/>
<accession>A0A1U9XPD8</accession>
<evidence type="ECO:0000256" key="2">
    <source>
        <dbReference type="ARBA" id="ARBA00008472"/>
    </source>
</evidence>
<dbReference type="GeneID" id="32229628"/>
<dbReference type="CTD" id="4537"/>
<comment type="similarity">
    <text evidence="2 9">Belongs to the complex I subunit 3 family.</text>
</comment>
<reference evidence="10" key="1">
    <citation type="journal article" date="2017" name="Mol. Phylogenet. Evol.">
        <title>Curious bivalves: Systematic utility and unusual properties of anomalodesmatan mitochondrial genomes.</title>
        <authorList>
            <person name="Williams S.T."/>
            <person name="Foster P.G."/>
            <person name="Hughes C."/>
            <person name="Harper E.M."/>
            <person name="Taylor J.D."/>
            <person name="Littlewood D.T."/>
            <person name="Dyal P."/>
            <person name="Hopkins K.P."/>
            <person name="Briscoe A.G."/>
        </authorList>
    </citation>
    <scope>NUCLEOTIDE SEQUENCE</scope>
</reference>
<keyword evidence="5 9" id="KW-0812">Transmembrane</keyword>
<evidence type="ECO:0000256" key="1">
    <source>
        <dbReference type="ARBA" id="ARBA00004370"/>
    </source>
</evidence>
<keyword evidence="9" id="KW-0249">Electron transport</keyword>
<dbReference type="Pfam" id="PF00507">
    <property type="entry name" value="Oxidored_q4"/>
    <property type="match status" value="1"/>
</dbReference>
<dbReference type="GO" id="GO:0030964">
    <property type="term" value="C:NADH dehydrogenase complex"/>
    <property type="evidence" value="ECO:0007669"/>
    <property type="project" value="TreeGrafter"/>
</dbReference>
<keyword evidence="4 9" id="KW-0813">Transport</keyword>
<evidence type="ECO:0000256" key="3">
    <source>
        <dbReference type="ARBA" id="ARBA00021007"/>
    </source>
</evidence>
<dbReference type="AlphaFoldDB" id="A0A1U9XPD8"/>
<dbReference type="GO" id="GO:0008137">
    <property type="term" value="F:NADH dehydrogenase (ubiquinone) activity"/>
    <property type="evidence" value="ECO:0007669"/>
    <property type="project" value="UniProtKB-UniRule"/>
</dbReference>
<evidence type="ECO:0000256" key="8">
    <source>
        <dbReference type="ARBA" id="ARBA00049551"/>
    </source>
</evidence>
<keyword evidence="9" id="KW-0830">Ubiquinone</keyword>
<keyword evidence="6 9" id="KW-1133">Transmembrane helix</keyword>
<sequence>MVMLFPLMGVMLALVLMGLSWLVSMKGSTDKEKCSPYECGFDSVGGARLPFSLRFFLLAVLFLIFDVEVVLLFPLVGWLHTVDGLVCGGVFITTLLVGVYHEWREGSLDWAE</sequence>
<dbReference type="EMBL" id="KX815957">
    <property type="protein sequence ID" value="AQZ26115.1"/>
    <property type="molecule type" value="Genomic_DNA"/>
</dbReference>
<dbReference type="RefSeq" id="YP_009353822.1">
    <property type="nucleotide sequence ID" value="NC_034300.1"/>
</dbReference>
<feature type="transmembrane region" description="Helical" evidence="9">
    <location>
        <begin position="6"/>
        <end position="23"/>
    </location>
</feature>
<evidence type="ECO:0000256" key="7">
    <source>
        <dbReference type="ARBA" id="ARBA00023136"/>
    </source>
</evidence>
<dbReference type="InterPro" id="IPR038430">
    <property type="entry name" value="NDAH_ubi_oxred_su3_sf"/>
</dbReference>
<dbReference type="InterPro" id="IPR000440">
    <property type="entry name" value="NADH_UbQ/plastoQ_OxRdtase_su3"/>
</dbReference>
<dbReference type="PANTHER" id="PTHR11058:SF9">
    <property type="entry name" value="NADH-UBIQUINONE OXIDOREDUCTASE CHAIN 3"/>
    <property type="match status" value="1"/>
</dbReference>
<keyword evidence="7 9" id="KW-0472">Membrane</keyword>
<evidence type="ECO:0000313" key="10">
    <source>
        <dbReference type="EMBL" id="AQZ26115.1"/>
    </source>
</evidence>
<gene>
    <name evidence="10" type="primary">ND3</name>
</gene>
<keyword evidence="9" id="KW-0520">NAD</keyword>
<feature type="transmembrane region" description="Helical" evidence="9">
    <location>
        <begin position="55"/>
        <end position="76"/>
    </location>
</feature>
<dbReference type="EC" id="7.1.1.2" evidence="9"/>
<comment type="subcellular location">
    <subcellularLocation>
        <location evidence="1">Membrane</location>
    </subcellularLocation>
    <subcellularLocation>
        <location evidence="9">Mitochondrion membrane</location>
        <topology evidence="9">Multi-pass membrane protein</topology>
    </subcellularLocation>
</comment>
<evidence type="ECO:0000256" key="5">
    <source>
        <dbReference type="ARBA" id="ARBA00022692"/>
    </source>
</evidence>
<evidence type="ECO:0000256" key="6">
    <source>
        <dbReference type="ARBA" id="ARBA00022989"/>
    </source>
</evidence>
<comment type="catalytic activity">
    <reaction evidence="8 9">
        <text>a ubiquinone + NADH + 5 H(+)(in) = a ubiquinol + NAD(+) + 4 H(+)(out)</text>
        <dbReference type="Rhea" id="RHEA:29091"/>
        <dbReference type="Rhea" id="RHEA-COMP:9565"/>
        <dbReference type="Rhea" id="RHEA-COMP:9566"/>
        <dbReference type="ChEBI" id="CHEBI:15378"/>
        <dbReference type="ChEBI" id="CHEBI:16389"/>
        <dbReference type="ChEBI" id="CHEBI:17976"/>
        <dbReference type="ChEBI" id="CHEBI:57540"/>
        <dbReference type="ChEBI" id="CHEBI:57945"/>
        <dbReference type="EC" id="7.1.1.2"/>
    </reaction>
</comment>
<keyword evidence="9" id="KW-0679">Respiratory chain</keyword>